<gene>
    <name evidence="1" type="ORF">SDC9_147483</name>
</gene>
<sequence>MDLIVVPARQKASSERFRGDALPGDDPALFGLLHNDLRALAGDADHGIKGLLHQAASFLSTAGCGSFTTVPASSASCRRLLQYSKPSCISISPHGTSESEVNSGPM</sequence>
<name>A0A645EGM0_9ZZZZ</name>
<reference evidence="1" key="1">
    <citation type="submission" date="2019-08" db="EMBL/GenBank/DDBJ databases">
        <authorList>
            <person name="Kucharzyk K."/>
            <person name="Murdoch R.W."/>
            <person name="Higgins S."/>
            <person name="Loffler F."/>
        </authorList>
    </citation>
    <scope>NUCLEOTIDE SEQUENCE</scope>
</reference>
<evidence type="ECO:0000313" key="1">
    <source>
        <dbReference type="EMBL" id="MPN00289.1"/>
    </source>
</evidence>
<proteinExistence type="predicted"/>
<comment type="caution">
    <text evidence="1">The sequence shown here is derived from an EMBL/GenBank/DDBJ whole genome shotgun (WGS) entry which is preliminary data.</text>
</comment>
<accession>A0A645EGM0</accession>
<dbReference type="EMBL" id="VSSQ01046313">
    <property type="protein sequence ID" value="MPN00289.1"/>
    <property type="molecule type" value="Genomic_DNA"/>
</dbReference>
<organism evidence="1">
    <name type="scientific">bioreactor metagenome</name>
    <dbReference type="NCBI Taxonomy" id="1076179"/>
    <lineage>
        <taxon>unclassified sequences</taxon>
        <taxon>metagenomes</taxon>
        <taxon>ecological metagenomes</taxon>
    </lineage>
</organism>
<protein>
    <submittedName>
        <fullName evidence="1">Uncharacterized protein</fullName>
    </submittedName>
</protein>
<dbReference type="AlphaFoldDB" id="A0A645EGM0"/>